<dbReference type="InterPro" id="IPR037123">
    <property type="entry name" value="PRibGlycinamide_synth_C_sf"/>
</dbReference>
<dbReference type="Gene3D" id="3.40.50.20">
    <property type="match status" value="1"/>
</dbReference>
<reference evidence="17" key="1">
    <citation type="submission" date="2015-01" db="EMBL/GenBank/DDBJ databases">
        <authorList>
            <person name="Manzoor Shahid"/>
            <person name="Zubair Saima"/>
        </authorList>
    </citation>
    <scope>NUCLEOTIDE SEQUENCE [LARGE SCALE GENOMIC DNA]</scope>
    <source>
        <strain evidence="17">V1</strain>
    </source>
</reference>
<name>A0A0B7GZP3_TREPH</name>
<dbReference type="SUPFAM" id="SSF52440">
    <property type="entry name" value="PreATP-grasp domain"/>
    <property type="match status" value="1"/>
</dbReference>
<accession>A0A0B7GZP3</accession>
<keyword evidence="7 12" id="KW-0658">Purine biosynthesis</keyword>
<dbReference type="OrthoDB" id="9807240at2"/>
<dbReference type="HAMAP" id="MF_00138">
    <property type="entry name" value="GARS"/>
    <property type="match status" value="1"/>
</dbReference>
<dbReference type="Proteomes" id="UP000323594">
    <property type="component" value="Chromosome"/>
</dbReference>
<dbReference type="EMBL" id="CP042817">
    <property type="protein sequence ID" value="QEJ96661.1"/>
    <property type="molecule type" value="Genomic_DNA"/>
</dbReference>
<dbReference type="SUPFAM" id="SSF56059">
    <property type="entry name" value="Glutathione synthetase ATP-binding domain-like"/>
    <property type="match status" value="1"/>
</dbReference>
<dbReference type="UniPathway" id="UPA00074">
    <property type="reaction ID" value="UER00125"/>
</dbReference>
<dbReference type="InterPro" id="IPR020559">
    <property type="entry name" value="PRibGlycinamide_synth_CS"/>
</dbReference>
<evidence type="ECO:0000256" key="8">
    <source>
        <dbReference type="ARBA" id="ARBA00022840"/>
    </source>
</evidence>
<dbReference type="GO" id="GO:0009113">
    <property type="term" value="P:purine nucleobase biosynthetic process"/>
    <property type="evidence" value="ECO:0007669"/>
    <property type="project" value="InterPro"/>
</dbReference>
<dbReference type="InterPro" id="IPR020561">
    <property type="entry name" value="PRibGlycinamid_synth_ATP-grasp"/>
</dbReference>
<evidence type="ECO:0000256" key="5">
    <source>
        <dbReference type="ARBA" id="ARBA00022598"/>
    </source>
</evidence>
<dbReference type="Pfam" id="PF02844">
    <property type="entry name" value="GARS_N"/>
    <property type="match status" value="1"/>
</dbReference>
<evidence type="ECO:0000313" key="16">
    <source>
        <dbReference type="EMBL" id="QEJ96661.1"/>
    </source>
</evidence>
<dbReference type="InterPro" id="IPR000115">
    <property type="entry name" value="PRibGlycinamide_synth"/>
</dbReference>
<dbReference type="InterPro" id="IPR016185">
    <property type="entry name" value="PreATP-grasp_dom_sf"/>
</dbReference>
<dbReference type="RefSeq" id="WP_002699750.1">
    <property type="nucleotide sequence ID" value="NZ_CDNC01000023.1"/>
</dbReference>
<reference evidence="16 18" key="3">
    <citation type="submission" date="2019-08" db="EMBL/GenBank/DDBJ databases">
        <authorList>
            <person name="Kuhnert P."/>
        </authorList>
    </citation>
    <scope>NUCLEOTIDE SEQUENCE [LARGE SCALE GENOMIC DNA]</scope>
    <source>
        <strain evidence="16 18">B36.5</strain>
    </source>
</reference>
<comment type="cofactor">
    <cofactor evidence="2">
        <name>Mg(2+)</name>
        <dbReference type="ChEBI" id="CHEBI:18420"/>
    </cofactor>
</comment>
<reference evidence="15" key="2">
    <citation type="submission" date="2015-01" db="EMBL/GenBank/DDBJ databases">
        <authorList>
            <person name="Xiang T."/>
            <person name="Song Y."/>
            <person name="Huang L."/>
            <person name="Wang B."/>
            <person name="Wu P."/>
        </authorList>
    </citation>
    <scope>NUCLEOTIDE SEQUENCE [LARGE SCALE GENOMIC DNA]</scope>
    <source>
        <strain evidence="15">V1</strain>
    </source>
</reference>
<dbReference type="GO" id="GO:0046872">
    <property type="term" value="F:metal ion binding"/>
    <property type="evidence" value="ECO:0007669"/>
    <property type="project" value="InterPro"/>
</dbReference>
<dbReference type="GO" id="GO:0004637">
    <property type="term" value="F:phosphoribosylamine-glycine ligase activity"/>
    <property type="evidence" value="ECO:0007669"/>
    <property type="project" value="UniProtKB-UniRule"/>
</dbReference>
<dbReference type="PANTHER" id="PTHR43472">
    <property type="entry name" value="PHOSPHORIBOSYLAMINE--GLYCINE LIGASE"/>
    <property type="match status" value="1"/>
</dbReference>
<comment type="cofactor">
    <cofactor evidence="1">
        <name>Mn(2+)</name>
        <dbReference type="ChEBI" id="CHEBI:29035"/>
    </cofactor>
</comment>
<evidence type="ECO:0000256" key="7">
    <source>
        <dbReference type="ARBA" id="ARBA00022755"/>
    </source>
</evidence>
<dbReference type="InterPro" id="IPR020562">
    <property type="entry name" value="PRibGlycinamide_synth_N"/>
</dbReference>
<evidence type="ECO:0000313" key="18">
    <source>
        <dbReference type="Proteomes" id="UP000323594"/>
    </source>
</evidence>
<evidence type="ECO:0000256" key="1">
    <source>
        <dbReference type="ARBA" id="ARBA00001936"/>
    </source>
</evidence>
<keyword evidence="6 13" id="KW-0547">Nucleotide-binding</keyword>
<dbReference type="EC" id="6.3.4.13" evidence="4 12"/>
<dbReference type="SUPFAM" id="SSF51246">
    <property type="entry name" value="Rudiment single hybrid motif"/>
    <property type="match status" value="1"/>
</dbReference>
<comment type="pathway">
    <text evidence="3 12">Purine metabolism; IMP biosynthesis via de novo pathway; N(1)-(5-phospho-D-ribosyl)glycinamide from 5-phospho-alpha-D-ribose 1-diphosphate: step 2/2.</text>
</comment>
<evidence type="ECO:0000256" key="4">
    <source>
        <dbReference type="ARBA" id="ARBA00013255"/>
    </source>
</evidence>
<dbReference type="SMART" id="SM01210">
    <property type="entry name" value="GARS_C"/>
    <property type="match status" value="1"/>
</dbReference>
<evidence type="ECO:0000256" key="12">
    <source>
        <dbReference type="HAMAP-Rule" id="MF_00138"/>
    </source>
</evidence>
<evidence type="ECO:0000256" key="11">
    <source>
        <dbReference type="ARBA" id="ARBA00042864"/>
    </source>
</evidence>
<dbReference type="EMBL" id="CDNC01000023">
    <property type="protein sequence ID" value="CEM62146.1"/>
    <property type="molecule type" value="Genomic_DNA"/>
</dbReference>
<evidence type="ECO:0000256" key="2">
    <source>
        <dbReference type="ARBA" id="ARBA00001946"/>
    </source>
</evidence>
<dbReference type="Proteomes" id="UP000042527">
    <property type="component" value="Unassembled WGS sequence"/>
</dbReference>
<evidence type="ECO:0000259" key="14">
    <source>
        <dbReference type="PROSITE" id="PS50975"/>
    </source>
</evidence>
<comment type="catalytic activity">
    <reaction evidence="12">
        <text>5-phospho-beta-D-ribosylamine + glycine + ATP = N(1)-(5-phospho-beta-D-ribosyl)glycinamide + ADP + phosphate + H(+)</text>
        <dbReference type="Rhea" id="RHEA:17453"/>
        <dbReference type="ChEBI" id="CHEBI:15378"/>
        <dbReference type="ChEBI" id="CHEBI:30616"/>
        <dbReference type="ChEBI" id="CHEBI:43474"/>
        <dbReference type="ChEBI" id="CHEBI:57305"/>
        <dbReference type="ChEBI" id="CHEBI:58681"/>
        <dbReference type="ChEBI" id="CHEBI:143788"/>
        <dbReference type="ChEBI" id="CHEBI:456216"/>
        <dbReference type="EC" id="6.3.4.13"/>
    </reaction>
</comment>
<evidence type="ECO:0000256" key="3">
    <source>
        <dbReference type="ARBA" id="ARBA00005174"/>
    </source>
</evidence>
<evidence type="ECO:0000256" key="10">
    <source>
        <dbReference type="ARBA" id="ARBA00042242"/>
    </source>
</evidence>
<keyword evidence="17" id="KW-1185">Reference proteome</keyword>
<dbReference type="GO" id="GO:0006189">
    <property type="term" value="P:'de novo' IMP biosynthetic process"/>
    <property type="evidence" value="ECO:0007669"/>
    <property type="project" value="UniProtKB-UniRule"/>
</dbReference>
<dbReference type="Pfam" id="PF01071">
    <property type="entry name" value="GARS_A"/>
    <property type="match status" value="1"/>
</dbReference>
<dbReference type="Gene3D" id="3.30.470.20">
    <property type="entry name" value="ATP-grasp fold, B domain"/>
    <property type="match status" value="1"/>
</dbReference>
<dbReference type="PANTHER" id="PTHR43472:SF1">
    <property type="entry name" value="PHOSPHORIBOSYLAMINE--GLYCINE LIGASE, CHLOROPLASTIC"/>
    <property type="match status" value="1"/>
</dbReference>
<comment type="similarity">
    <text evidence="9 12">Belongs to the GARS family.</text>
</comment>
<dbReference type="AlphaFoldDB" id="A0A0B7GZP3"/>
<evidence type="ECO:0000256" key="13">
    <source>
        <dbReference type="PROSITE-ProRule" id="PRU00409"/>
    </source>
</evidence>
<feature type="domain" description="ATP-grasp" evidence="14">
    <location>
        <begin position="107"/>
        <end position="312"/>
    </location>
</feature>
<organism evidence="15 17">
    <name type="scientific">Treponema phagedenis</name>
    <dbReference type="NCBI Taxonomy" id="162"/>
    <lineage>
        <taxon>Bacteria</taxon>
        <taxon>Pseudomonadati</taxon>
        <taxon>Spirochaetota</taxon>
        <taxon>Spirochaetia</taxon>
        <taxon>Spirochaetales</taxon>
        <taxon>Treponemataceae</taxon>
        <taxon>Treponema</taxon>
    </lineage>
</organism>
<keyword evidence="5 12" id="KW-0436">Ligase</keyword>
<dbReference type="Gene3D" id="3.90.600.10">
    <property type="entry name" value="Phosphoribosylglycinamide synthetase, C-terminal domain"/>
    <property type="match status" value="1"/>
</dbReference>
<dbReference type="NCBIfam" id="TIGR00877">
    <property type="entry name" value="purD"/>
    <property type="match status" value="1"/>
</dbReference>
<evidence type="ECO:0000256" key="6">
    <source>
        <dbReference type="ARBA" id="ARBA00022741"/>
    </source>
</evidence>
<dbReference type="Gene3D" id="3.30.1490.20">
    <property type="entry name" value="ATP-grasp fold, A domain"/>
    <property type="match status" value="1"/>
</dbReference>
<dbReference type="InterPro" id="IPR011761">
    <property type="entry name" value="ATP-grasp"/>
</dbReference>
<dbReference type="GO" id="GO:0005524">
    <property type="term" value="F:ATP binding"/>
    <property type="evidence" value="ECO:0007669"/>
    <property type="project" value="UniProtKB-UniRule"/>
</dbReference>
<keyword evidence="8 13" id="KW-0067">ATP-binding</keyword>
<dbReference type="Pfam" id="PF02843">
    <property type="entry name" value="GARS_C"/>
    <property type="match status" value="1"/>
</dbReference>
<dbReference type="InterPro" id="IPR020560">
    <property type="entry name" value="PRibGlycinamide_synth_C-dom"/>
</dbReference>
<proteinExistence type="inferred from homology"/>
<dbReference type="GeneID" id="57752418"/>
<dbReference type="InterPro" id="IPR011054">
    <property type="entry name" value="Rudment_hybrid_motif"/>
</dbReference>
<dbReference type="PROSITE" id="PS50975">
    <property type="entry name" value="ATP_GRASP"/>
    <property type="match status" value="1"/>
</dbReference>
<evidence type="ECO:0000313" key="17">
    <source>
        <dbReference type="Proteomes" id="UP000042527"/>
    </source>
</evidence>
<dbReference type="SMART" id="SM01209">
    <property type="entry name" value="GARS_A"/>
    <property type="match status" value="1"/>
</dbReference>
<evidence type="ECO:0000313" key="15">
    <source>
        <dbReference type="EMBL" id="CEM62146.1"/>
    </source>
</evidence>
<sequence length="416" mass="45546">MNILVIGTGGREHALCYKLAQSASVNKLYCTEGNAGIEKIAELVPLQPLDLEGLANFAESNQIDITVVGPEAPLCMGISDVFKKRGLTIFGPDKISAQLEGSKDFAKAFMKKYCIPTANWDTAYSFEQAAALVENYSFPVVIKADGLCAGKGVFICESKEAALGTLDSIFIKKIFGDEGKKVILEEFLQGIEASQLCVVSKNNIFPLETARDYKKIGENDTGLNTGGVGCISPNPAVTNEVQKKISEILQKISAGLTAEKMNYTGILFIGFMIQEKDIRVLEFNVRFGDPETQVLMLRLKSDLGQILRKAIDGNLTQNDLEWSNKKAMAIVCTSKGYPEKYQTGFPISGLDSLPDSIIVFHSGTKKIQEKIITSGGRVLCISCIDSDFNLCRKTLLENIKKINFTGMKYRKDIGII</sequence>
<dbReference type="PROSITE" id="PS00184">
    <property type="entry name" value="GARS"/>
    <property type="match status" value="1"/>
</dbReference>
<evidence type="ECO:0000256" key="9">
    <source>
        <dbReference type="ARBA" id="ARBA00038345"/>
    </source>
</evidence>
<dbReference type="InterPro" id="IPR013815">
    <property type="entry name" value="ATP_grasp_subdomain_1"/>
</dbReference>
<gene>
    <name evidence="12 15" type="primary">purD</name>
    <name evidence="16" type="ORF">FUT82_00640</name>
    <name evidence="15" type="ORF">TPHV1_30041</name>
</gene>
<protein>
    <recommendedName>
        <fullName evidence="4 12">Phosphoribosylamine--glycine ligase</fullName>
        <ecNumber evidence="4 12">6.3.4.13</ecNumber>
    </recommendedName>
    <alternativeName>
        <fullName evidence="12">GARS</fullName>
    </alternativeName>
    <alternativeName>
        <fullName evidence="10 12">Glycinamide ribonucleotide synthetase</fullName>
    </alternativeName>
    <alternativeName>
        <fullName evidence="11 12">Phosphoribosylglycinamide synthetase</fullName>
    </alternativeName>
</protein>